<evidence type="ECO:0000256" key="1">
    <source>
        <dbReference type="SAM" id="SignalP"/>
    </source>
</evidence>
<name>W2V1M6_9RICK</name>
<evidence type="ECO:0000313" key="2">
    <source>
        <dbReference type="EMBL" id="ETO91338.1"/>
    </source>
</evidence>
<dbReference type="EMBL" id="AXCJ01000005">
    <property type="protein sequence ID" value="ETO91338.1"/>
    <property type="molecule type" value="Genomic_DNA"/>
</dbReference>
<gene>
    <name evidence="2" type="ORF">P857_249</name>
</gene>
<accession>W2V1M6</accession>
<protein>
    <recommendedName>
        <fullName evidence="4">Lipoprotein</fullName>
    </recommendedName>
</protein>
<proteinExistence type="predicted"/>
<evidence type="ECO:0008006" key="4">
    <source>
        <dbReference type="Google" id="ProtNLM"/>
    </source>
</evidence>
<keyword evidence="1" id="KW-0732">Signal</keyword>
<dbReference type="AlphaFoldDB" id="W2V1M6"/>
<keyword evidence="3" id="KW-1185">Reference proteome</keyword>
<evidence type="ECO:0000313" key="3">
    <source>
        <dbReference type="Proteomes" id="UP000018951"/>
    </source>
</evidence>
<dbReference type="PROSITE" id="PS51257">
    <property type="entry name" value="PROKAR_LIPOPROTEIN"/>
    <property type="match status" value="1"/>
</dbReference>
<comment type="caution">
    <text evidence="2">The sequence shown here is derived from an EMBL/GenBank/DDBJ whole genome shotgun (WGS) entry which is preliminary data.</text>
</comment>
<sequence length="177" mass="20362">MRSFLSVVMLATCLFLSACGGKDTSAVNTDRRIPILNPGGDHFKDDIDFMIQYQEYQEYRKEKVTEYEKSYEKKRSKFQASQNEYLSSDDTINTDSPIIDIDKIQDINLFPSAQEISSTSSGWDGDSNKYITLTEIDRMYFCCMQKTPITKEDVLENLSALDENHDDSFFDYLKGSL</sequence>
<reference evidence="2 3" key="1">
    <citation type="journal article" date="2013" name="PLoS ONE">
        <title>Bacterial endosymbiosis in a chordate host: long-term co-evolution and conservation of secondary metabolism.</title>
        <authorList>
            <person name="Kwan J.C."/>
            <person name="Schmidt E.W."/>
        </authorList>
    </citation>
    <scope>NUCLEOTIDE SEQUENCE [LARGE SCALE GENOMIC DNA]</scope>
    <source>
        <strain evidence="3">L6</strain>
    </source>
</reference>
<dbReference type="STRING" id="1401685.P857_249"/>
<feature type="signal peptide" evidence="1">
    <location>
        <begin position="1"/>
        <end position="20"/>
    </location>
</feature>
<feature type="chain" id="PRO_5004827595" description="Lipoprotein" evidence="1">
    <location>
        <begin position="21"/>
        <end position="177"/>
    </location>
</feature>
<organism evidence="2 3">
    <name type="scientific">Candidatus Xenolissoclinum pacificiensis L6</name>
    <dbReference type="NCBI Taxonomy" id="1401685"/>
    <lineage>
        <taxon>Bacteria</taxon>
        <taxon>Pseudomonadati</taxon>
        <taxon>Pseudomonadota</taxon>
        <taxon>Alphaproteobacteria</taxon>
        <taxon>Rickettsiales</taxon>
        <taxon>Anaplasmataceae</taxon>
        <taxon>Candidatus Xenolissoclinum</taxon>
    </lineage>
</organism>
<dbReference type="Proteomes" id="UP000018951">
    <property type="component" value="Unassembled WGS sequence"/>
</dbReference>